<sequence length="89" mass="10036">MTFTDRNPTGVSPYTFRNIDPATDHLEQVLGAEGAESLFTRTYWRRRVLQALATQGLSPNQQQRLQRLLESIDAFPPEISVSSPEQAMS</sequence>
<dbReference type="RefSeq" id="WP_090812527.1">
    <property type="nucleotide sequence ID" value="NZ_FNKX01000004.1"/>
</dbReference>
<protein>
    <submittedName>
        <fullName evidence="1">Uncharacterized protein</fullName>
    </submittedName>
</protein>
<reference evidence="2" key="1">
    <citation type="submission" date="2016-10" db="EMBL/GenBank/DDBJ databases">
        <authorList>
            <person name="Varghese N."/>
            <person name="Submissions S."/>
        </authorList>
    </citation>
    <scope>NUCLEOTIDE SEQUENCE [LARGE SCALE GENOMIC DNA]</scope>
    <source>
        <strain evidence="2">DUS833</strain>
    </source>
</reference>
<evidence type="ECO:0000313" key="1">
    <source>
        <dbReference type="EMBL" id="SDR62180.1"/>
    </source>
</evidence>
<accession>A0A1H1KJJ9</accession>
<keyword evidence="2" id="KW-1185">Reference proteome</keyword>
<dbReference type="EMBL" id="FNKX01000004">
    <property type="protein sequence ID" value="SDR62180.1"/>
    <property type="molecule type" value="Genomic_DNA"/>
</dbReference>
<evidence type="ECO:0000313" key="2">
    <source>
        <dbReference type="Proteomes" id="UP000199365"/>
    </source>
</evidence>
<dbReference type="Proteomes" id="UP000199365">
    <property type="component" value="Unassembled WGS sequence"/>
</dbReference>
<gene>
    <name evidence="1" type="ORF">SAMN05445850_8149</name>
</gene>
<name>A0A1H1KJJ9_9BURK</name>
<dbReference type="AlphaFoldDB" id="A0A1H1KJJ9"/>
<proteinExistence type="predicted"/>
<organism evidence="1 2">
    <name type="scientific">Paraburkholderia tuberum</name>
    <dbReference type="NCBI Taxonomy" id="157910"/>
    <lineage>
        <taxon>Bacteria</taxon>
        <taxon>Pseudomonadati</taxon>
        <taxon>Pseudomonadota</taxon>
        <taxon>Betaproteobacteria</taxon>
        <taxon>Burkholderiales</taxon>
        <taxon>Burkholderiaceae</taxon>
        <taxon>Paraburkholderia</taxon>
    </lineage>
</organism>